<dbReference type="EMBL" id="VBPB01000098">
    <property type="protein sequence ID" value="TMQ72663.1"/>
    <property type="molecule type" value="Genomic_DNA"/>
</dbReference>
<protein>
    <submittedName>
        <fullName evidence="3">Glycosyltransferase</fullName>
    </submittedName>
</protein>
<evidence type="ECO:0000313" key="3">
    <source>
        <dbReference type="EMBL" id="TMQ72663.1"/>
    </source>
</evidence>
<feature type="domain" description="Glycosyl transferase family 1" evidence="1">
    <location>
        <begin position="184"/>
        <end position="351"/>
    </location>
</feature>
<evidence type="ECO:0000259" key="2">
    <source>
        <dbReference type="Pfam" id="PF13439"/>
    </source>
</evidence>
<feature type="domain" description="Glycosyltransferase subfamily 4-like N-terminal" evidence="2">
    <location>
        <begin position="22"/>
        <end position="176"/>
    </location>
</feature>
<evidence type="ECO:0000313" key="4">
    <source>
        <dbReference type="Proteomes" id="UP000319771"/>
    </source>
</evidence>
<evidence type="ECO:0000259" key="1">
    <source>
        <dbReference type="Pfam" id="PF00534"/>
    </source>
</evidence>
<dbReference type="Pfam" id="PF13439">
    <property type="entry name" value="Glyco_transf_4"/>
    <property type="match status" value="1"/>
</dbReference>
<comment type="caution">
    <text evidence="3">The sequence shown here is derived from an EMBL/GenBank/DDBJ whole genome shotgun (WGS) entry which is preliminary data.</text>
</comment>
<dbReference type="SUPFAM" id="SSF53756">
    <property type="entry name" value="UDP-Glycosyltransferase/glycogen phosphorylase"/>
    <property type="match status" value="1"/>
</dbReference>
<dbReference type="GO" id="GO:0016757">
    <property type="term" value="F:glycosyltransferase activity"/>
    <property type="evidence" value="ECO:0007669"/>
    <property type="project" value="InterPro"/>
</dbReference>
<dbReference type="Proteomes" id="UP000319771">
    <property type="component" value="Unassembled WGS sequence"/>
</dbReference>
<organism evidence="3 4">
    <name type="scientific">Eiseniibacteriota bacterium</name>
    <dbReference type="NCBI Taxonomy" id="2212470"/>
    <lineage>
        <taxon>Bacteria</taxon>
        <taxon>Candidatus Eiseniibacteriota</taxon>
    </lineage>
</organism>
<dbReference type="InterPro" id="IPR028098">
    <property type="entry name" value="Glyco_trans_4-like_N"/>
</dbReference>
<proteinExistence type="predicted"/>
<dbReference type="Pfam" id="PF00534">
    <property type="entry name" value="Glycos_transf_1"/>
    <property type="match status" value="1"/>
</dbReference>
<gene>
    <name evidence="3" type="ORF">E6K81_06770</name>
</gene>
<dbReference type="InterPro" id="IPR001296">
    <property type="entry name" value="Glyco_trans_1"/>
</dbReference>
<keyword evidence="3" id="KW-0808">Transferase</keyword>
<accession>A0A538U9S9</accession>
<dbReference type="PANTHER" id="PTHR12526:SF636">
    <property type="entry name" value="BLL3647 PROTEIN"/>
    <property type="match status" value="1"/>
</dbReference>
<reference evidence="3 4" key="1">
    <citation type="journal article" date="2019" name="Nat. Microbiol.">
        <title>Mediterranean grassland soil C-N compound turnover is dependent on rainfall and depth, and is mediated by genomically divergent microorganisms.</title>
        <authorList>
            <person name="Diamond S."/>
            <person name="Andeer P.F."/>
            <person name="Li Z."/>
            <person name="Crits-Christoph A."/>
            <person name="Burstein D."/>
            <person name="Anantharaman K."/>
            <person name="Lane K.R."/>
            <person name="Thomas B.C."/>
            <person name="Pan C."/>
            <person name="Northen T.R."/>
            <person name="Banfield J.F."/>
        </authorList>
    </citation>
    <scope>NUCLEOTIDE SEQUENCE [LARGE SCALE GENOMIC DNA]</scope>
    <source>
        <strain evidence="3">WS_11</strain>
    </source>
</reference>
<sequence>MSRAQRAPAALRVLHVIESMVVGGAEAMVIEQVRHAAPGVESLVCALNRGGVALEAAAAHGARTFLLAKSGQHAAGLLRLARLMREERVTVVNGHNPTGGLYALPAARWAGVPVAFRTEHSVHYPGRHSRVYPILERVGTALADGVICVCQAALESHAPRMRWAASRFVSIPNGVSDYRPARSRAELREALGLTPETCAILTVGSLTRQKAYHVLIDAFAIVARAHPNPWLLIAGDGPLKGSLEARAAAAGVADRIRWLGPRTDVGDLVHAADLFTLSSEREGLSISLLEAMRGSRAAVVTRVGGSAEALVEGESGHLVPPHDPVALGQALARLALDPSRREAFGRAGRERWSLRFTAERMVRDTEALYRAALARRGHAAGAVPSQARRAHAAS</sequence>
<dbReference type="PANTHER" id="PTHR12526">
    <property type="entry name" value="GLYCOSYLTRANSFERASE"/>
    <property type="match status" value="1"/>
</dbReference>
<dbReference type="Gene3D" id="3.40.50.2000">
    <property type="entry name" value="Glycogen Phosphorylase B"/>
    <property type="match status" value="2"/>
</dbReference>
<dbReference type="AlphaFoldDB" id="A0A538U9S9"/>
<name>A0A538U9S9_UNCEI</name>